<dbReference type="InterPro" id="IPR020845">
    <property type="entry name" value="AMP-binding_CS"/>
</dbReference>
<dbReference type="InterPro" id="IPR045851">
    <property type="entry name" value="AMP-bd_C_sf"/>
</dbReference>
<evidence type="ECO:0000256" key="3">
    <source>
        <dbReference type="SAM" id="MobiDB-lite"/>
    </source>
</evidence>
<reference evidence="5 6" key="1">
    <citation type="journal article" date="2019" name="Int. J. Syst. Evol. Microbiol.">
        <title>Streptomyces cadmiisoli sp. nov., a novel actinomycete isolated from cadmium-contaminated soil.</title>
        <authorList>
            <person name="Li K."/>
            <person name="Tang X."/>
            <person name="Zhao J."/>
            <person name="Guo Y."/>
            <person name="Tang Y."/>
            <person name="Gao J."/>
        </authorList>
    </citation>
    <scope>NUCLEOTIDE SEQUENCE [LARGE SCALE GENOMIC DNA]</scope>
    <source>
        <strain evidence="5 6">ZFG47</strain>
    </source>
</reference>
<dbReference type="SUPFAM" id="SSF56801">
    <property type="entry name" value="Acetyl-CoA synthetase-like"/>
    <property type="match status" value="1"/>
</dbReference>
<dbReference type="NCBIfam" id="TIGR01733">
    <property type="entry name" value="AA-adenyl-dom"/>
    <property type="match status" value="1"/>
</dbReference>
<dbReference type="InterPro" id="IPR020806">
    <property type="entry name" value="PKS_PP-bd"/>
</dbReference>
<keyword evidence="6" id="KW-1185">Reference proteome</keyword>
<dbReference type="Pfam" id="PF00550">
    <property type="entry name" value="PP-binding"/>
    <property type="match status" value="1"/>
</dbReference>
<feature type="compositionally biased region" description="Basic residues" evidence="3">
    <location>
        <begin position="73"/>
        <end position="85"/>
    </location>
</feature>
<dbReference type="InterPro" id="IPR036736">
    <property type="entry name" value="ACP-like_sf"/>
</dbReference>
<dbReference type="PANTHER" id="PTHR45527">
    <property type="entry name" value="NONRIBOSOMAL PEPTIDE SYNTHETASE"/>
    <property type="match status" value="1"/>
</dbReference>
<dbReference type="Pfam" id="PF00501">
    <property type="entry name" value="AMP-binding"/>
    <property type="match status" value="1"/>
</dbReference>
<proteinExistence type="predicted"/>
<gene>
    <name evidence="5" type="ORF">DN051_02510</name>
</gene>
<dbReference type="Gene3D" id="3.40.50.12780">
    <property type="entry name" value="N-terminal domain of ligase-like"/>
    <property type="match status" value="1"/>
</dbReference>
<organism evidence="5 6">
    <name type="scientific">Streptomyces cadmiisoli</name>
    <dbReference type="NCBI Taxonomy" id="2184053"/>
    <lineage>
        <taxon>Bacteria</taxon>
        <taxon>Bacillati</taxon>
        <taxon>Actinomycetota</taxon>
        <taxon>Actinomycetes</taxon>
        <taxon>Kitasatosporales</taxon>
        <taxon>Streptomycetaceae</taxon>
        <taxon>Streptomyces</taxon>
        <taxon>Streptomyces aurantiacus group</taxon>
    </lineage>
</organism>
<name>A0A2Z4IR94_9ACTN</name>
<dbReference type="EMBL" id="CP030073">
    <property type="protein sequence ID" value="AWW35671.1"/>
    <property type="molecule type" value="Genomic_DNA"/>
</dbReference>
<dbReference type="GO" id="GO:0044550">
    <property type="term" value="P:secondary metabolite biosynthetic process"/>
    <property type="evidence" value="ECO:0007669"/>
    <property type="project" value="TreeGrafter"/>
</dbReference>
<feature type="domain" description="Carrier" evidence="4">
    <location>
        <begin position="779"/>
        <end position="854"/>
    </location>
</feature>
<feature type="compositionally biased region" description="Low complexity" evidence="3">
    <location>
        <begin position="40"/>
        <end position="56"/>
    </location>
</feature>
<dbReference type="AlphaFoldDB" id="A0A2Z4IR94"/>
<accession>A0A2Z4IR94</accession>
<evidence type="ECO:0000256" key="2">
    <source>
        <dbReference type="ARBA" id="ARBA00022553"/>
    </source>
</evidence>
<dbReference type="InterPro" id="IPR000873">
    <property type="entry name" value="AMP-dep_synth/lig_dom"/>
</dbReference>
<dbReference type="SMART" id="SM00823">
    <property type="entry name" value="PKS_PP"/>
    <property type="match status" value="1"/>
</dbReference>
<evidence type="ECO:0000259" key="4">
    <source>
        <dbReference type="PROSITE" id="PS50075"/>
    </source>
</evidence>
<feature type="compositionally biased region" description="Low complexity" evidence="3">
    <location>
        <begin position="196"/>
        <end position="222"/>
    </location>
</feature>
<dbReference type="PROSITE" id="PS00455">
    <property type="entry name" value="AMP_BINDING"/>
    <property type="match status" value="1"/>
</dbReference>
<dbReference type="InterPro" id="IPR009081">
    <property type="entry name" value="PP-bd_ACP"/>
</dbReference>
<dbReference type="InterPro" id="IPR042099">
    <property type="entry name" value="ANL_N_sf"/>
</dbReference>
<dbReference type="SUPFAM" id="SSF47336">
    <property type="entry name" value="ACP-like"/>
    <property type="match status" value="1"/>
</dbReference>
<dbReference type="GO" id="GO:0031177">
    <property type="term" value="F:phosphopantetheine binding"/>
    <property type="evidence" value="ECO:0007669"/>
    <property type="project" value="InterPro"/>
</dbReference>
<protein>
    <recommendedName>
        <fullName evidence="4">Carrier domain-containing protein</fullName>
    </recommendedName>
</protein>
<sequence>MRLLVRQRLLPGRGQPGACRAESAGAVRHRQRGAARRESAGPARPARPAPTAGGRPPCAPEPARPGGRGPRLAGRRAAGRSHRGAGRSACLRPSGPQPGDRTGRRDAHRRARERLGAGHQPAGRGRTARRLPGADQPRPPHPAAAGRTEPGRGGRGQPAVVAGRRHRRRERAGQVRPGRDGGAGGGRTGLGGRGVPGRADPGGLRSAARAARAPAPHTGGAARRTRGERWGQMTATTPRDRRFPRQPDDAPPVPFADHHRQQTGYSPPARHGTIPAAFAAQAARQPDAVAVLGEGEPWTYRMLADAADRTAAALRSAGVRHGDRVGILLDHSPQTVAAILGVLFAGGCYVPLDPAHPEPRLAQLVALAGIDVVIADAARPVDRLRAEPLRVVPPPEPTAPGDPDVHFDEQPARPDDVAYLLCTSGSTGRPKGVPQTHRNVLHGVANHIENFRITPADRLSVASSFSFDMAVTDTFAALLAGAATVVVDVRRHGPAHLAQALADRGTTVFHSTPTVYRYLVDALGERRLDTIRAVVLGGETVTRHDALRCRTHFAPDCVFVNGYGATEASFAVQDHLPPDAALEHDVLPIGYPLAGYTISLLGPGDEPSADEGEIVIHSPYVAPGYWRAPELTAERFGGGDGTGHGMSSYRTGDLGRRLPDGRLAYLGRLDRQVKIRGIRVELGEVEYHLAAQPGVLRAVAVARPDDTGRTELLGYVQPVAGTLLDPAQLRRGVAARVPEHLVPRLLTVLDALPLTSTGKVDTRALPAPQAPRPAGQGPRPRTATEEAIARAWCTVLKTPAVVTDANFFDLGGNSLLLADVQQLLQDSLAVPVQMVDLYRHPTVAALARHLDGHATPTAAPDLRRVTERAARRARREGKGRW</sequence>
<dbReference type="CDD" id="cd05930">
    <property type="entry name" value="A_NRPS"/>
    <property type="match status" value="1"/>
</dbReference>
<dbReference type="GO" id="GO:0005737">
    <property type="term" value="C:cytoplasm"/>
    <property type="evidence" value="ECO:0007669"/>
    <property type="project" value="TreeGrafter"/>
</dbReference>
<dbReference type="InterPro" id="IPR025110">
    <property type="entry name" value="AMP-bd_C"/>
</dbReference>
<dbReference type="GO" id="GO:0043041">
    <property type="term" value="P:amino acid activation for nonribosomal peptide biosynthetic process"/>
    <property type="evidence" value="ECO:0007669"/>
    <property type="project" value="TreeGrafter"/>
</dbReference>
<dbReference type="Proteomes" id="UP000249616">
    <property type="component" value="Chromosome"/>
</dbReference>
<feature type="compositionally biased region" description="Low complexity" evidence="3">
    <location>
        <begin position="763"/>
        <end position="781"/>
    </location>
</feature>
<dbReference type="PANTHER" id="PTHR45527:SF1">
    <property type="entry name" value="FATTY ACID SYNTHASE"/>
    <property type="match status" value="1"/>
</dbReference>
<evidence type="ECO:0000313" key="6">
    <source>
        <dbReference type="Proteomes" id="UP000249616"/>
    </source>
</evidence>
<dbReference type="KEGG" id="scad:DN051_02510"/>
<evidence type="ECO:0000313" key="5">
    <source>
        <dbReference type="EMBL" id="AWW35671.1"/>
    </source>
</evidence>
<feature type="compositionally biased region" description="Gly residues" evidence="3">
    <location>
        <begin position="180"/>
        <end position="195"/>
    </location>
</feature>
<dbReference type="InterPro" id="IPR010071">
    <property type="entry name" value="AA_adenyl_dom"/>
</dbReference>
<feature type="region of interest" description="Disordered" evidence="3">
    <location>
        <begin position="760"/>
        <end position="783"/>
    </location>
</feature>
<dbReference type="PROSITE" id="PS50075">
    <property type="entry name" value="CARRIER"/>
    <property type="match status" value="1"/>
</dbReference>
<dbReference type="GO" id="GO:0017000">
    <property type="term" value="P:antibiotic biosynthetic process"/>
    <property type="evidence" value="ECO:0007669"/>
    <property type="project" value="UniProtKB-ARBA"/>
</dbReference>
<feature type="compositionally biased region" description="Basic and acidic residues" evidence="3">
    <location>
        <begin position="238"/>
        <end position="248"/>
    </location>
</feature>
<dbReference type="Pfam" id="PF13193">
    <property type="entry name" value="AMP-binding_C"/>
    <property type="match status" value="1"/>
</dbReference>
<evidence type="ECO:0000256" key="1">
    <source>
        <dbReference type="ARBA" id="ARBA00022450"/>
    </source>
</evidence>
<keyword evidence="2" id="KW-0597">Phosphoprotein</keyword>
<keyword evidence="1" id="KW-0596">Phosphopantetheine</keyword>
<feature type="region of interest" description="Disordered" evidence="3">
    <location>
        <begin position="12"/>
        <end position="272"/>
    </location>
</feature>
<dbReference type="Gene3D" id="3.30.300.30">
    <property type="match status" value="1"/>
</dbReference>
<dbReference type="Gene3D" id="1.10.1200.10">
    <property type="entry name" value="ACP-like"/>
    <property type="match status" value="1"/>
</dbReference>